<dbReference type="PANTHER" id="PTHR30469">
    <property type="entry name" value="MULTIDRUG RESISTANCE PROTEIN MDTA"/>
    <property type="match status" value="1"/>
</dbReference>
<dbReference type="Gene3D" id="1.10.287.470">
    <property type="entry name" value="Helix hairpin bin"/>
    <property type="match status" value="1"/>
</dbReference>
<gene>
    <name evidence="6" type="ORF">TVD_01000</name>
</gene>
<dbReference type="GO" id="GO:0015562">
    <property type="term" value="F:efflux transmembrane transporter activity"/>
    <property type="evidence" value="ECO:0007669"/>
    <property type="project" value="TreeGrafter"/>
</dbReference>
<dbReference type="Proteomes" id="UP000064201">
    <property type="component" value="Chromosome"/>
</dbReference>
<dbReference type="Gene3D" id="2.40.50.100">
    <property type="match status" value="1"/>
</dbReference>
<dbReference type="SUPFAM" id="SSF111369">
    <property type="entry name" value="HlyD-like secretion proteins"/>
    <property type="match status" value="1"/>
</dbReference>
<dbReference type="Pfam" id="PF25919">
    <property type="entry name" value="BSH_CusB"/>
    <property type="match status" value="1"/>
</dbReference>
<dbReference type="RefSeq" id="WP_047250572.1">
    <property type="nucleotide sequence ID" value="NZ_CP011367.1"/>
</dbReference>
<evidence type="ECO:0000259" key="5">
    <source>
        <dbReference type="Pfam" id="PF25989"/>
    </source>
</evidence>
<dbReference type="GO" id="GO:1990281">
    <property type="term" value="C:efflux pump complex"/>
    <property type="evidence" value="ECO:0007669"/>
    <property type="project" value="TreeGrafter"/>
</dbReference>
<dbReference type="Pfam" id="PF25989">
    <property type="entry name" value="YknX_C"/>
    <property type="match status" value="1"/>
</dbReference>
<dbReference type="STRING" id="106634.TVD_01000"/>
<evidence type="ECO:0000313" key="7">
    <source>
        <dbReference type="Proteomes" id="UP000064201"/>
    </source>
</evidence>
<protein>
    <submittedName>
        <fullName evidence="6">Uncharacterized protein</fullName>
    </submittedName>
</protein>
<dbReference type="Gene3D" id="2.40.30.170">
    <property type="match status" value="1"/>
</dbReference>
<dbReference type="NCBIfam" id="TIGR01730">
    <property type="entry name" value="RND_mfp"/>
    <property type="match status" value="1"/>
</dbReference>
<dbReference type="InterPro" id="IPR058792">
    <property type="entry name" value="Beta-barrel_RND_2"/>
</dbReference>
<keyword evidence="2" id="KW-0175">Coiled coil</keyword>
<dbReference type="KEGG" id="tvr:TVD_01000"/>
<reference evidence="6 7" key="1">
    <citation type="submission" date="2015-04" db="EMBL/GenBank/DDBJ databases">
        <title>Complete Sequence for the Genome of the Thioalkalivibrio versutus D301.</title>
        <authorList>
            <person name="Mu T."/>
            <person name="Zhou J."/>
            <person name="Xu X."/>
        </authorList>
    </citation>
    <scope>NUCLEOTIDE SEQUENCE [LARGE SCALE GENOMIC DNA]</scope>
    <source>
        <strain evidence="6 7">D301</strain>
    </source>
</reference>
<feature type="domain" description="YknX-like C-terminal permuted SH3-like" evidence="5">
    <location>
        <begin position="278"/>
        <end position="345"/>
    </location>
</feature>
<dbReference type="Gene3D" id="2.40.420.20">
    <property type="match status" value="1"/>
</dbReference>
<dbReference type="EMBL" id="CP011367">
    <property type="protein sequence ID" value="AKJ94031.1"/>
    <property type="molecule type" value="Genomic_DNA"/>
</dbReference>
<dbReference type="AlphaFoldDB" id="A0A0G3G585"/>
<evidence type="ECO:0000259" key="4">
    <source>
        <dbReference type="Pfam" id="PF25954"/>
    </source>
</evidence>
<organism evidence="6 7">
    <name type="scientific">Thioalkalivibrio versutus</name>
    <dbReference type="NCBI Taxonomy" id="106634"/>
    <lineage>
        <taxon>Bacteria</taxon>
        <taxon>Pseudomonadati</taxon>
        <taxon>Pseudomonadota</taxon>
        <taxon>Gammaproteobacteria</taxon>
        <taxon>Chromatiales</taxon>
        <taxon>Ectothiorhodospiraceae</taxon>
        <taxon>Thioalkalivibrio</taxon>
    </lineage>
</organism>
<dbReference type="InterPro" id="IPR058637">
    <property type="entry name" value="YknX-like_C"/>
</dbReference>
<keyword evidence="7" id="KW-1185">Reference proteome</keyword>
<evidence type="ECO:0000256" key="1">
    <source>
        <dbReference type="ARBA" id="ARBA00009477"/>
    </source>
</evidence>
<evidence type="ECO:0000313" key="6">
    <source>
        <dbReference type="EMBL" id="AKJ94031.1"/>
    </source>
</evidence>
<name>A0A0G3G585_9GAMM</name>
<feature type="domain" description="CusB-like beta-barrel" evidence="4">
    <location>
        <begin position="201"/>
        <end position="271"/>
    </location>
</feature>
<feature type="domain" description="CusB-like barrel-sandwich hybrid" evidence="3">
    <location>
        <begin position="67"/>
        <end position="188"/>
    </location>
</feature>
<feature type="coiled-coil region" evidence="2">
    <location>
        <begin position="95"/>
        <end position="155"/>
    </location>
</feature>
<dbReference type="PANTHER" id="PTHR30469:SF15">
    <property type="entry name" value="HLYD FAMILY OF SECRETION PROTEINS"/>
    <property type="match status" value="1"/>
</dbReference>
<evidence type="ECO:0000259" key="3">
    <source>
        <dbReference type="Pfam" id="PF25919"/>
    </source>
</evidence>
<dbReference type="InterPro" id="IPR006143">
    <property type="entry name" value="RND_pump_MFP"/>
</dbReference>
<sequence>MPRWLGGLLLVVLALGLGGCGGEPSQAGDEPAAEAATPIAAVELQPRDLSRELMVSARVEPRAWVRLAARTDGVVEAVHVEEGDRVEQGETLVELDVAEERAELARAEAHVEEARLEYARSAELRDEGIASRASYERARAALRSAESERSLWQARVDYGTLAASRDGVITERMVEPGEAVAARDTLLELVDTTTLVLRPGVSELDVRDLVVGQDVPIQLDAFPDADYVAKIRRIFPAASPDSQQVTVEIALPAEAADNGVRPGNLGRIRMTVDERPDVLAVPAAAIGEDGDQRYVYVVVDEQLERRTVETGVTRGPWTEITDGLEEGEIVLATNPIDMREGQRVRIVGWRG</sequence>
<comment type="similarity">
    <text evidence="1">Belongs to the membrane fusion protein (MFP) (TC 8.A.1) family.</text>
</comment>
<dbReference type="PROSITE" id="PS51257">
    <property type="entry name" value="PROKAR_LIPOPROTEIN"/>
    <property type="match status" value="1"/>
</dbReference>
<accession>A0A0G3G585</accession>
<dbReference type="PATRIC" id="fig|106634.4.peg.204"/>
<dbReference type="OrthoDB" id="5696526at2"/>
<dbReference type="Pfam" id="PF25954">
    <property type="entry name" value="Beta-barrel_RND_2"/>
    <property type="match status" value="1"/>
</dbReference>
<dbReference type="InterPro" id="IPR058790">
    <property type="entry name" value="BSH_CusB"/>
</dbReference>
<evidence type="ECO:0000256" key="2">
    <source>
        <dbReference type="SAM" id="Coils"/>
    </source>
</evidence>
<proteinExistence type="inferred from homology"/>